<dbReference type="PATRIC" id="fig|1637975.4.peg.1783"/>
<keyword evidence="1" id="KW-0472">Membrane</keyword>
<protein>
    <submittedName>
        <fullName evidence="2">Uncharacterized protein</fullName>
    </submittedName>
</protein>
<evidence type="ECO:0000313" key="2">
    <source>
        <dbReference type="EMBL" id="KQL18867.1"/>
    </source>
</evidence>
<feature type="transmembrane region" description="Helical" evidence="1">
    <location>
        <begin position="6"/>
        <end position="27"/>
    </location>
</feature>
<dbReference type="InterPro" id="IPR024405">
    <property type="entry name" value="Phage_BhlA/UviB"/>
</dbReference>
<keyword evidence="1" id="KW-1133">Transmembrane helix</keyword>
<keyword evidence="1" id="KW-0812">Transmembrane</keyword>
<evidence type="ECO:0000256" key="1">
    <source>
        <dbReference type="SAM" id="Phobius"/>
    </source>
</evidence>
<sequence length="77" mass="8929">MDNPEVIKYLLSQGPYAVLFVGLLIYVMKTNKEREARQEQTNAERESRLHDLLDKFSEKYDVVIEELRGIKSKLGGD</sequence>
<gene>
    <name evidence="2" type="ORF">AN957_09990</name>
</gene>
<proteinExistence type="predicted"/>
<dbReference type="Pfam" id="PF10960">
    <property type="entry name" value="Holin_BhlA"/>
    <property type="match status" value="1"/>
</dbReference>
<dbReference type="Proteomes" id="UP000050996">
    <property type="component" value="Unassembled WGS sequence"/>
</dbReference>
<dbReference type="AlphaFoldDB" id="A0A0Q3VGL7"/>
<dbReference type="RefSeq" id="WP_056683908.1">
    <property type="nucleotide sequence ID" value="NZ_LJIX01000006.1"/>
</dbReference>
<name>A0A0Q3VGL7_9BACI</name>
<keyword evidence="3" id="KW-1185">Reference proteome</keyword>
<evidence type="ECO:0000313" key="3">
    <source>
        <dbReference type="Proteomes" id="UP000050996"/>
    </source>
</evidence>
<dbReference type="STRING" id="1637975.AN957_09990"/>
<organism evidence="2 3">
    <name type="scientific">Cytobacillus solani</name>
    <dbReference type="NCBI Taxonomy" id="1637975"/>
    <lineage>
        <taxon>Bacteria</taxon>
        <taxon>Bacillati</taxon>
        <taxon>Bacillota</taxon>
        <taxon>Bacilli</taxon>
        <taxon>Bacillales</taxon>
        <taxon>Bacillaceae</taxon>
        <taxon>Cytobacillus</taxon>
    </lineage>
</organism>
<reference evidence="2 3" key="1">
    <citation type="submission" date="2015-09" db="EMBL/GenBank/DDBJ databases">
        <title>Genome sequencing project for genomic taxonomy and phylogenomics of Bacillus-like bacteria.</title>
        <authorList>
            <person name="Liu B."/>
            <person name="Wang J."/>
            <person name="Zhu Y."/>
            <person name="Liu G."/>
            <person name="Chen Q."/>
            <person name="Chen Z."/>
            <person name="Lan J."/>
            <person name="Che J."/>
            <person name="Ge C."/>
            <person name="Shi H."/>
            <person name="Pan Z."/>
            <person name="Liu X."/>
        </authorList>
    </citation>
    <scope>NUCLEOTIDE SEQUENCE [LARGE SCALE GENOMIC DNA]</scope>
    <source>
        <strain evidence="2 3">FJAT-18043</strain>
    </source>
</reference>
<dbReference type="EMBL" id="LJIX01000006">
    <property type="protein sequence ID" value="KQL18867.1"/>
    <property type="molecule type" value="Genomic_DNA"/>
</dbReference>
<comment type="caution">
    <text evidence="2">The sequence shown here is derived from an EMBL/GenBank/DDBJ whole genome shotgun (WGS) entry which is preliminary data.</text>
</comment>
<accession>A0A0Q3VGL7</accession>